<dbReference type="SUPFAM" id="SSF55874">
    <property type="entry name" value="ATPase domain of HSP90 chaperone/DNA topoisomerase II/histidine kinase"/>
    <property type="match status" value="1"/>
</dbReference>
<reference evidence="15 16" key="1">
    <citation type="submission" date="2019-11" db="EMBL/GenBank/DDBJ databases">
        <title>Type strains purchased from KCTC, JCM and DSMZ.</title>
        <authorList>
            <person name="Lu H."/>
        </authorList>
    </citation>
    <scope>NUCLEOTIDE SEQUENCE [LARGE SCALE GENOMIC DNA]</scope>
    <source>
        <strain evidence="15 16">KCTC 42409</strain>
    </source>
</reference>
<comment type="function">
    <text evidence="9">Member of the two-component regulatory system BvgS/BvgA. Phosphorylates BvgA via a four-step phosphorelay in response to environmental signals.</text>
</comment>
<feature type="transmembrane region" description="Helical" evidence="12">
    <location>
        <begin position="23"/>
        <end position="44"/>
    </location>
</feature>
<proteinExistence type="predicted"/>
<evidence type="ECO:0000256" key="10">
    <source>
        <dbReference type="ARBA" id="ARBA00070152"/>
    </source>
</evidence>
<keyword evidence="7" id="KW-0902">Two-component regulatory system</keyword>
<evidence type="ECO:0000256" key="12">
    <source>
        <dbReference type="SAM" id="Phobius"/>
    </source>
</evidence>
<evidence type="ECO:0000256" key="2">
    <source>
        <dbReference type="ARBA" id="ARBA00012438"/>
    </source>
</evidence>
<keyword evidence="12" id="KW-1133">Transmembrane helix</keyword>
<protein>
    <recommendedName>
        <fullName evidence="10">Virulence sensor protein BvgS</fullName>
        <ecNumber evidence="2">2.7.13.3</ecNumber>
    </recommendedName>
</protein>
<evidence type="ECO:0000256" key="4">
    <source>
        <dbReference type="ARBA" id="ARBA00022679"/>
    </source>
</evidence>
<evidence type="ECO:0000256" key="8">
    <source>
        <dbReference type="ARBA" id="ARBA00023026"/>
    </source>
</evidence>
<evidence type="ECO:0000259" key="13">
    <source>
        <dbReference type="PROSITE" id="PS50109"/>
    </source>
</evidence>
<dbReference type="Gene3D" id="1.10.287.130">
    <property type="match status" value="1"/>
</dbReference>
<dbReference type="PANTHER" id="PTHR43047:SF64">
    <property type="entry name" value="HISTIDINE KINASE CONTAINING CHEY-HOMOLOGOUS RECEIVER DOMAIN AND PAS DOMAIN-RELATED"/>
    <property type="match status" value="1"/>
</dbReference>
<dbReference type="InterPro" id="IPR004358">
    <property type="entry name" value="Sig_transdc_His_kin-like_C"/>
</dbReference>
<dbReference type="SMART" id="SM00388">
    <property type="entry name" value="HisKA"/>
    <property type="match status" value="1"/>
</dbReference>
<dbReference type="EMBL" id="WNLA01000012">
    <property type="protein sequence ID" value="MTW03911.1"/>
    <property type="molecule type" value="Genomic_DNA"/>
</dbReference>
<evidence type="ECO:0000313" key="15">
    <source>
        <dbReference type="EMBL" id="MTW03911.1"/>
    </source>
</evidence>
<dbReference type="CDD" id="cd00082">
    <property type="entry name" value="HisKA"/>
    <property type="match status" value="1"/>
</dbReference>
<dbReference type="Pfam" id="PF02518">
    <property type="entry name" value="HATPase_c"/>
    <property type="match status" value="1"/>
</dbReference>
<dbReference type="InterPro" id="IPR003594">
    <property type="entry name" value="HATPase_dom"/>
</dbReference>
<evidence type="ECO:0000313" key="16">
    <source>
        <dbReference type="Proteomes" id="UP000484015"/>
    </source>
</evidence>
<keyword evidence="12" id="KW-0472">Membrane</keyword>
<evidence type="ECO:0000256" key="1">
    <source>
        <dbReference type="ARBA" id="ARBA00000085"/>
    </source>
</evidence>
<accession>A0A6L6Q3N7</accession>
<evidence type="ECO:0000256" key="3">
    <source>
        <dbReference type="ARBA" id="ARBA00022553"/>
    </source>
</evidence>
<dbReference type="InterPro" id="IPR001789">
    <property type="entry name" value="Sig_transdc_resp-reg_receiver"/>
</dbReference>
<dbReference type="SMART" id="SM00387">
    <property type="entry name" value="HATPase_c"/>
    <property type="match status" value="1"/>
</dbReference>
<dbReference type="GO" id="GO:0000155">
    <property type="term" value="F:phosphorelay sensor kinase activity"/>
    <property type="evidence" value="ECO:0007669"/>
    <property type="project" value="InterPro"/>
</dbReference>
<sequence length="681" mass="73668">MTPKAAIQRITAILRATTLRRQLSIAFALGMLMLALFGSLVSSIQSTRQVRQLLQAQGILAAETLAQGSQLALMYNASGNAATALRLALAAPDVLRVEIRTVDDRLLVGMDHDGNTVAPLKALDLQGDRPYLEDESSDAWSFVAPVTIERNAASPFEAAGADSIPLGYVRIVQSKATLQQMRTEIFRANFLISFFFALLFLWLIRFLTGRITAQLEQATREAQAASRAKSTFLASMSHEIRTPLNAVLGYAQLLEHDPQLPPALQANVAPITKAGNHLLHLLSDILDLSKIEAGQMALHATGFDLHALVDEVALLFVLRCRQKGLQWRCEKHVAAPCPVDGDAGKLRQVLINLLGNAVKFTEHGSVTLRVSAAHDGIRFDVADTGPGIAPEDQALVFEPFRQTDSGSRHGGTGLGLAIASRQVQMMGGHLALESRPTLQGACFTFTLPLAHATAHEAARMAAPSQAPLRLAPASHPALLVVDDNPDNRHILSAMLANMGASVQQAGSGDAALQMLRRQPADLVFMDIRMPGMDGMQTLARLRQEWGAAAPRCVAITASALAHETERYLAAGFDGFVAKPFLFSQIGDCLQRQLGVQFVAEDARAGAEARLEVPLKLSMPPRWHSDVATALDSGWASGVTALLEEMARVQPHARAFVHRVAALLMEFDMDAVRNELRKVHHE</sequence>
<dbReference type="SUPFAM" id="SSF47384">
    <property type="entry name" value="Homodimeric domain of signal transducing histidine kinase"/>
    <property type="match status" value="1"/>
</dbReference>
<keyword evidence="12" id="KW-0812">Transmembrane</keyword>
<evidence type="ECO:0000256" key="9">
    <source>
        <dbReference type="ARBA" id="ARBA00058004"/>
    </source>
</evidence>
<keyword evidence="16" id="KW-1185">Reference proteome</keyword>
<dbReference type="Gene3D" id="3.40.50.2300">
    <property type="match status" value="1"/>
</dbReference>
<dbReference type="Pfam" id="PF00072">
    <property type="entry name" value="Response_reg"/>
    <property type="match status" value="1"/>
</dbReference>
<dbReference type="CDD" id="cd17546">
    <property type="entry name" value="REC_hyHK_CKI1_RcsC-like"/>
    <property type="match status" value="1"/>
</dbReference>
<evidence type="ECO:0000259" key="14">
    <source>
        <dbReference type="PROSITE" id="PS50110"/>
    </source>
</evidence>
<evidence type="ECO:0000256" key="11">
    <source>
        <dbReference type="PROSITE-ProRule" id="PRU00169"/>
    </source>
</evidence>
<dbReference type="SMART" id="SM00448">
    <property type="entry name" value="REC"/>
    <property type="match status" value="1"/>
</dbReference>
<dbReference type="InterPro" id="IPR036890">
    <property type="entry name" value="HATPase_C_sf"/>
</dbReference>
<feature type="domain" description="Histidine kinase" evidence="13">
    <location>
        <begin position="235"/>
        <end position="451"/>
    </location>
</feature>
<evidence type="ECO:0000256" key="5">
    <source>
        <dbReference type="ARBA" id="ARBA00022729"/>
    </source>
</evidence>
<dbReference type="PROSITE" id="PS50109">
    <property type="entry name" value="HIS_KIN"/>
    <property type="match status" value="1"/>
</dbReference>
<comment type="caution">
    <text evidence="15">The sequence shown here is derived from an EMBL/GenBank/DDBJ whole genome shotgun (WGS) entry which is preliminary data.</text>
</comment>
<evidence type="ECO:0000256" key="7">
    <source>
        <dbReference type="ARBA" id="ARBA00023012"/>
    </source>
</evidence>
<dbReference type="InterPro" id="IPR005467">
    <property type="entry name" value="His_kinase_dom"/>
</dbReference>
<dbReference type="EC" id="2.7.13.3" evidence="2"/>
<keyword evidence="8" id="KW-0843">Virulence</keyword>
<keyword evidence="5" id="KW-0732">Signal</keyword>
<dbReference type="FunFam" id="3.30.565.10:FF:000010">
    <property type="entry name" value="Sensor histidine kinase RcsC"/>
    <property type="match status" value="1"/>
</dbReference>
<dbReference type="InterPro" id="IPR011006">
    <property type="entry name" value="CheY-like_superfamily"/>
</dbReference>
<feature type="transmembrane region" description="Helical" evidence="12">
    <location>
        <begin position="185"/>
        <end position="204"/>
    </location>
</feature>
<dbReference type="PANTHER" id="PTHR43047">
    <property type="entry name" value="TWO-COMPONENT HISTIDINE PROTEIN KINASE"/>
    <property type="match status" value="1"/>
</dbReference>
<dbReference type="PRINTS" id="PR00344">
    <property type="entry name" value="BCTRLSENSOR"/>
</dbReference>
<dbReference type="Proteomes" id="UP000484015">
    <property type="component" value="Unassembled WGS sequence"/>
</dbReference>
<comment type="catalytic activity">
    <reaction evidence="1">
        <text>ATP + protein L-histidine = ADP + protein N-phospho-L-histidine.</text>
        <dbReference type="EC" id="2.7.13.3"/>
    </reaction>
</comment>
<keyword evidence="6" id="KW-0418">Kinase</keyword>
<organism evidence="15 16">
    <name type="scientific">Pseudoduganella ginsengisoli</name>
    <dbReference type="NCBI Taxonomy" id="1462440"/>
    <lineage>
        <taxon>Bacteria</taxon>
        <taxon>Pseudomonadati</taxon>
        <taxon>Pseudomonadota</taxon>
        <taxon>Betaproteobacteria</taxon>
        <taxon>Burkholderiales</taxon>
        <taxon>Oxalobacteraceae</taxon>
        <taxon>Telluria group</taxon>
        <taxon>Pseudoduganella</taxon>
    </lineage>
</organism>
<dbReference type="InterPro" id="IPR036097">
    <property type="entry name" value="HisK_dim/P_sf"/>
</dbReference>
<dbReference type="PROSITE" id="PS50110">
    <property type="entry name" value="RESPONSE_REGULATORY"/>
    <property type="match status" value="1"/>
</dbReference>
<dbReference type="Pfam" id="PF00512">
    <property type="entry name" value="HisKA"/>
    <property type="match status" value="1"/>
</dbReference>
<dbReference type="Gene3D" id="3.30.565.10">
    <property type="entry name" value="Histidine kinase-like ATPase, C-terminal domain"/>
    <property type="match status" value="1"/>
</dbReference>
<keyword evidence="3 11" id="KW-0597">Phosphoprotein</keyword>
<feature type="domain" description="Response regulatory" evidence="14">
    <location>
        <begin position="477"/>
        <end position="593"/>
    </location>
</feature>
<dbReference type="OrthoDB" id="9810730at2"/>
<dbReference type="RefSeq" id="WP_155440265.1">
    <property type="nucleotide sequence ID" value="NZ_WNLA01000012.1"/>
</dbReference>
<dbReference type="InterPro" id="IPR003661">
    <property type="entry name" value="HisK_dim/P_dom"/>
</dbReference>
<dbReference type="CDD" id="cd16922">
    <property type="entry name" value="HATPase_EvgS-ArcB-TorS-like"/>
    <property type="match status" value="1"/>
</dbReference>
<evidence type="ECO:0000256" key="6">
    <source>
        <dbReference type="ARBA" id="ARBA00022777"/>
    </source>
</evidence>
<feature type="modified residue" description="4-aspartylphosphate" evidence="11">
    <location>
        <position position="526"/>
    </location>
</feature>
<dbReference type="AlphaFoldDB" id="A0A6L6Q3N7"/>
<name>A0A6L6Q3N7_9BURK</name>
<gene>
    <name evidence="15" type="ORF">GM668_17645</name>
</gene>
<keyword evidence="4" id="KW-0808">Transferase</keyword>
<dbReference type="SUPFAM" id="SSF52172">
    <property type="entry name" value="CheY-like"/>
    <property type="match status" value="1"/>
</dbReference>